<dbReference type="RefSeq" id="WP_209378458.1">
    <property type="nucleotide sequence ID" value="NZ_JAGIZB010000004.1"/>
</dbReference>
<feature type="transmembrane region" description="Helical" evidence="5">
    <location>
        <begin position="239"/>
        <end position="262"/>
    </location>
</feature>
<evidence type="ECO:0000313" key="8">
    <source>
        <dbReference type="Proteomes" id="UP000681594"/>
    </source>
</evidence>
<keyword evidence="2 5" id="KW-0812">Transmembrane</keyword>
<name>A0ABS4AB49_9PROT</name>
<dbReference type="Pfam" id="PF01061">
    <property type="entry name" value="ABC2_membrane"/>
    <property type="match status" value="1"/>
</dbReference>
<evidence type="ECO:0000256" key="3">
    <source>
        <dbReference type="ARBA" id="ARBA00022989"/>
    </source>
</evidence>
<evidence type="ECO:0000256" key="2">
    <source>
        <dbReference type="ARBA" id="ARBA00022692"/>
    </source>
</evidence>
<feature type="transmembrane region" description="Helical" evidence="5">
    <location>
        <begin position="43"/>
        <end position="63"/>
    </location>
</feature>
<comment type="caution">
    <text evidence="7">The sequence shown here is derived from an EMBL/GenBank/DDBJ whole genome shotgun (WGS) entry which is preliminary data.</text>
</comment>
<gene>
    <name evidence="7" type="ORF">J8J14_05500</name>
</gene>
<dbReference type="PANTHER" id="PTHR43229">
    <property type="entry name" value="NODULATION PROTEIN J"/>
    <property type="match status" value="1"/>
</dbReference>
<proteinExistence type="inferred from homology"/>
<keyword evidence="4 5" id="KW-0472">Membrane</keyword>
<accession>A0ABS4AB49</accession>
<comment type="similarity">
    <text evidence="5">Belongs to the ABC-2 integral membrane protein family.</text>
</comment>
<feature type="transmembrane region" description="Helical" evidence="5">
    <location>
        <begin position="75"/>
        <end position="98"/>
    </location>
</feature>
<protein>
    <recommendedName>
        <fullName evidence="5">Transport permease protein</fullName>
    </recommendedName>
</protein>
<dbReference type="EMBL" id="JAGIZB010000004">
    <property type="protein sequence ID" value="MBP0444228.1"/>
    <property type="molecule type" value="Genomic_DNA"/>
</dbReference>
<feature type="transmembrane region" description="Helical" evidence="5">
    <location>
        <begin position="119"/>
        <end position="146"/>
    </location>
</feature>
<evidence type="ECO:0000259" key="6">
    <source>
        <dbReference type="PROSITE" id="PS51012"/>
    </source>
</evidence>
<keyword evidence="5" id="KW-1003">Cell membrane</keyword>
<dbReference type="PIRSF" id="PIRSF006648">
    <property type="entry name" value="DrrB"/>
    <property type="match status" value="1"/>
</dbReference>
<feature type="transmembrane region" description="Helical" evidence="5">
    <location>
        <begin position="158"/>
        <end position="180"/>
    </location>
</feature>
<evidence type="ECO:0000256" key="5">
    <source>
        <dbReference type="RuleBase" id="RU361157"/>
    </source>
</evidence>
<evidence type="ECO:0000256" key="4">
    <source>
        <dbReference type="ARBA" id="ARBA00023136"/>
    </source>
</evidence>
<dbReference type="PANTHER" id="PTHR43229:SF2">
    <property type="entry name" value="NODULATION PROTEIN J"/>
    <property type="match status" value="1"/>
</dbReference>
<reference evidence="7 8" key="1">
    <citation type="submission" date="2021-03" db="EMBL/GenBank/DDBJ databases">
        <authorList>
            <person name="So Y."/>
        </authorList>
    </citation>
    <scope>NUCLEOTIDE SEQUENCE [LARGE SCALE GENOMIC DNA]</scope>
    <source>
        <strain evidence="7 8">SSH11</strain>
    </source>
</reference>
<sequence length="280" mass="30530">MIGAAKRDPAGHSPALASARRIWGMMYRHLALFRRSWPRVLELMYWPVLQMIVWGFVTAYLAGVQQNTTSLAAGALLGGVLLWEVALRSQMGFAISFLEEIWSRNLGHVFVSPLRPWELVAALVGMGAIRMLTGVLPAIALAWFLYGFALFSLGPVVVLFFAALMMMGWAVALGVTSLILRHGAGAEPLAWSVLFGLTPFAAVFYPVSVLPGWLQPLALATPAAHVFEGMRAALLEGRIAWGHLGAAFALDLLWLGAMALLFMRQFRRARESGALLTIGE</sequence>
<feature type="domain" description="ABC transmembrane type-2" evidence="6">
    <location>
        <begin position="38"/>
        <end position="265"/>
    </location>
</feature>
<keyword evidence="3 5" id="KW-1133">Transmembrane helix</keyword>
<keyword evidence="5" id="KW-0813">Transport</keyword>
<dbReference type="InterPro" id="IPR051784">
    <property type="entry name" value="Nod_factor_ABC_transporter"/>
</dbReference>
<dbReference type="PROSITE" id="PS51012">
    <property type="entry name" value="ABC_TM2"/>
    <property type="match status" value="1"/>
</dbReference>
<dbReference type="InterPro" id="IPR047817">
    <property type="entry name" value="ABC2_TM_bact-type"/>
</dbReference>
<keyword evidence="8" id="KW-1185">Reference proteome</keyword>
<comment type="subcellular location">
    <subcellularLocation>
        <location evidence="5">Cell inner membrane</location>
        <topology evidence="5">Multi-pass membrane protein</topology>
    </subcellularLocation>
    <subcellularLocation>
        <location evidence="1">Membrane</location>
        <topology evidence="1">Multi-pass membrane protein</topology>
    </subcellularLocation>
</comment>
<dbReference type="Proteomes" id="UP000681594">
    <property type="component" value="Unassembled WGS sequence"/>
</dbReference>
<dbReference type="InterPro" id="IPR013525">
    <property type="entry name" value="ABC2_TM"/>
</dbReference>
<evidence type="ECO:0000256" key="1">
    <source>
        <dbReference type="ARBA" id="ARBA00004141"/>
    </source>
</evidence>
<feature type="transmembrane region" description="Helical" evidence="5">
    <location>
        <begin position="189"/>
        <end position="207"/>
    </location>
</feature>
<dbReference type="InterPro" id="IPR000412">
    <property type="entry name" value="ABC_2_transport"/>
</dbReference>
<organism evidence="7 8">
    <name type="scientific">Pararoseomonas baculiformis</name>
    <dbReference type="NCBI Taxonomy" id="2820812"/>
    <lineage>
        <taxon>Bacteria</taxon>
        <taxon>Pseudomonadati</taxon>
        <taxon>Pseudomonadota</taxon>
        <taxon>Alphaproteobacteria</taxon>
        <taxon>Acetobacterales</taxon>
        <taxon>Acetobacteraceae</taxon>
        <taxon>Pararoseomonas</taxon>
    </lineage>
</organism>
<evidence type="ECO:0000313" key="7">
    <source>
        <dbReference type="EMBL" id="MBP0444228.1"/>
    </source>
</evidence>